<dbReference type="InterPro" id="IPR036249">
    <property type="entry name" value="Thioredoxin-like_sf"/>
</dbReference>
<keyword evidence="2" id="KW-0732">Signal</keyword>
<dbReference type="EMBL" id="MFZH01000029">
    <property type="protein sequence ID" value="OGK18693.1"/>
    <property type="molecule type" value="Genomic_DNA"/>
</dbReference>
<name>A0A1F7GIC3_9BACT</name>
<evidence type="ECO:0000256" key="2">
    <source>
        <dbReference type="ARBA" id="ARBA00022729"/>
    </source>
</evidence>
<keyword evidence="5" id="KW-0676">Redox-active center</keyword>
<dbReference type="SUPFAM" id="SSF52833">
    <property type="entry name" value="Thioredoxin-like"/>
    <property type="match status" value="1"/>
</dbReference>
<evidence type="ECO:0000256" key="1">
    <source>
        <dbReference type="ARBA" id="ARBA00005791"/>
    </source>
</evidence>
<dbReference type="PROSITE" id="PS51352">
    <property type="entry name" value="THIOREDOXIN_2"/>
    <property type="match status" value="1"/>
</dbReference>
<evidence type="ECO:0000256" key="4">
    <source>
        <dbReference type="ARBA" id="ARBA00023157"/>
    </source>
</evidence>
<dbReference type="Pfam" id="PF13462">
    <property type="entry name" value="Thioredoxin_4"/>
    <property type="match status" value="1"/>
</dbReference>
<organism evidence="8 9">
    <name type="scientific">Candidatus Roizmanbacteria bacterium RIFCSPHIGHO2_01_FULL_39_24</name>
    <dbReference type="NCBI Taxonomy" id="1802032"/>
    <lineage>
        <taxon>Bacteria</taxon>
        <taxon>Candidatus Roizmaniibacteriota</taxon>
    </lineage>
</organism>
<dbReference type="Gene3D" id="3.40.30.10">
    <property type="entry name" value="Glutaredoxin"/>
    <property type="match status" value="1"/>
</dbReference>
<feature type="transmembrane region" description="Helical" evidence="6">
    <location>
        <begin position="9"/>
        <end position="29"/>
    </location>
</feature>
<evidence type="ECO:0000256" key="6">
    <source>
        <dbReference type="SAM" id="Phobius"/>
    </source>
</evidence>
<keyword evidence="3" id="KW-0560">Oxidoreductase</keyword>
<dbReference type="Proteomes" id="UP000176850">
    <property type="component" value="Unassembled WGS sequence"/>
</dbReference>
<sequence length="215" mass="23978">MENITPKKIALFVGGTIAILAFMFFTWSMTSKPQIAPKQEITLSANEHIVGPPKSKAIIVEYSDFQCPACKQAYPTVKKILNTYKNKITFVYRHFPLTQHAYSVVAAQAAEAAGKQGKFFEMGDLLFENQETWADEKNPQKFYENYAKSLKLDLTKFKKDSQDSALLKVIKDQQNGGVALGVNSTPTFFINGVKLESGATYADFSALIDKALQEK</sequence>
<dbReference type="AlphaFoldDB" id="A0A1F7GIC3"/>
<comment type="similarity">
    <text evidence="1">Belongs to the thioredoxin family. DsbA subfamily.</text>
</comment>
<reference evidence="8 9" key="1">
    <citation type="journal article" date="2016" name="Nat. Commun.">
        <title>Thousands of microbial genomes shed light on interconnected biogeochemical processes in an aquifer system.</title>
        <authorList>
            <person name="Anantharaman K."/>
            <person name="Brown C.T."/>
            <person name="Hug L.A."/>
            <person name="Sharon I."/>
            <person name="Castelle C.J."/>
            <person name="Probst A.J."/>
            <person name="Thomas B.C."/>
            <person name="Singh A."/>
            <person name="Wilkins M.J."/>
            <person name="Karaoz U."/>
            <person name="Brodie E.L."/>
            <person name="Williams K.H."/>
            <person name="Hubbard S.S."/>
            <person name="Banfield J.F."/>
        </authorList>
    </citation>
    <scope>NUCLEOTIDE SEQUENCE [LARGE SCALE GENOMIC DNA]</scope>
</reference>
<keyword evidence="4" id="KW-1015">Disulfide bond</keyword>
<dbReference type="GO" id="GO:0016491">
    <property type="term" value="F:oxidoreductase activity"/>
    <property type="evidence" value="ECO:0007669"/>
    <property type="project" value="UniProtKB-KW"/>
</dbReference>
<accession>A0A1F7GIC3</accession>
<protein>
    <recommendedName>
        <fullName evidence="7">Thioredoxin domain-containing protein</fullName>
    </recommendedName>
</protein>
<dbReference type="InterPro" id="IPR013766">
    <property type="entry name" value="Thioredoxin_domain"/>
</dbReference>
<feature type="domain" description="Thioredoxin" evidence="7">
    <location>
        <begin position="30"/>
        <end position="213"/>
    </location>
</feature>
<evidence type="ECO:0000256" key="3">
    <source>
        <dbReference type="ARBA" id="ARBA00023002"/>
    </source>
</evidence>
<dbReference type="InterPro" id="IPR012336">
    <property type="entry name" value="Thioredoxin-like_fold"/>
</dbReference>
<evidence type="ECO:0000313" key="9">
    <source>
        <dbReference type="Proteomes" id="UP000176850"/>
    </source>
</evidence>
<evidence type="ECO:0000259" key="7">
    <source>
        <dbReference type="PROSITE" id="PS51352"/>
    </source>
</evidence>
<gene>
    <name evidence="8" type="ORF">A2799_00845</name>
</gene>
<keyword evidence="6" id="KW-0812">Transmembrane</keyword>
<evidence type="ECO:0000313" key="8">
    <source>
        <dbReference type="EMBL" id="OGK18693.1"/>
    </source>
</evidence>
<evidence type="ECO:0000256" key="5">
    <source>
        <dbReference type="ARBA" id="ARBA00023284"/>
    </source>
</evidence>
<dbReference type="PANTHER" id="PTHR13887">
    <property type="entry name" value="GLUTATHIONE S-TRANSFERASE KAPPA"/>
    <property type="match status" value="1"/>
</dbReference>
<keyword evidence="6" id="KW-0472">Membrane</keyword>
<keyword evidence="6" id="KW-1133">Transmembrane helix</keyword>
<proteinExistence type="inferred from homology"/>
<comment type="caution">
    <text evidence="8">The sequence shown here is derived from an EMBL/GenBank/DDBJ whole genome shotgun (WGS) entry which is preliminary data.</text>
</comment>
<dbReference type="PANTHER" id="PTHR13887:SF14">
    <property type="entry name" value="DISULFIDE BOND FORMATION PROTEIN D"/>
    <property type="match status" value="1"/>
</dbReference>